<organism evidence="1 2">
    <name type="scientific">Pieris brassicae</name>
    <name type="common">White butterfly</name>
    <name type="synonym">Large white butterfly</name>
    <dbReference type="NCBI Taxonomy" id="7116"/>
    <lineage>
        <taxon>Eukaryota</taxon>
        <taxon>Metazoa</taxon>
        <taxon>Ecdysozoa</taxon>
        <taxon>Arthropoda</taxon>
        <taxon>Hexapoda</taxon>
        <taxon>Insecta</taxon>
        <taxon>Pterygota</taxon>
        <taxon>Neoptera</taxon>
        <taxon>Endopterygota</taxon>
        <taxon>Lepidoptera</taxon>
        <taxon>Glossata</taxon>
        <taxon>Ditrysia</taxon>
        <taxon>Papilionoidea</taxon>
        <taxon>Pieridae</taxon>
        <taxon>Pierinae</taxon>
        <taxon>Pieris</taxon>
    </lineage>
</organism>
<name>A0A9P0TU18_PIEBR</name>
<sequence length="115" mass="13466">MSWPEGVRRGVRLRYRRVSALDVDDTVSCFCRFALFTLYYSFDMFTHSRGLIRFENYSIESYHRPRRSLRRAIVVQSPHRVLSPLRGLHLSDVTERTVRVPPPPAARPSDFKVLA</sequence>
<protein>
    <submittedName>
        <fullName evidence="1">Uncharacterized protein</fullName>
    </submittedName>
</protein>
<evidence type="ECO:0000313" key="1">
    <source>
        <dbReference type="EMBL" id="CAH4036184.1"/>
    </source>
</evidence>
<keyword evidence="2" id="KW-1185">Reference proteome</keyword>
<dbReference type="AlphaFoldDB" id="A0A9P0TU18"/>
<dbReference type="Proteomes" id="UP001152562">
    <property type="component" value="Unassembled WGS sequence"/>
</dbReference>
<reference evidence="1" key="1">
    <citation type="submission" date="2022-05" db="EMBL/GenBank/DDBJ databases">
        <authorList>
            <person name="Okamura Y."/>
        </authorList>
    </citation>
    <scope>NUCLEOTIDE SEQUENCE</scope>
</reference>
<evidence type="ECO:0000313" key="2">
    <source>
        <dbReference type="Proteomes" id="UP001152562"/>
    </source>
</evidence>
<gene>
    <name evidence="1" type="ORF">PIBRA_LOCUS12022</name>
</gene>
<comment type="caution">
    <text evidence="1">The sequence shown here is derived from an EMBL/GenBank/DDBJ whole genome shotgun (WGS) entry which is preliminary data.</text>
</comment>
<proteinExistence type="predicted"/>
<accession>A0A9P0TU18</accession>
<dbReference type="EMBL" id="CALOZG010000053">
    <property type="protein sequence ID" value="CAH4036184.1"/>
    <property type="molecule type" value="Genomic_DNA"/>
</dbReference>